<evidence type="ECO:0000256" key="5">
    <source>
        <dbReference type="SAM" id="MobiDB-lite"/>
    </source>
</evidence>
<feature type="region of interest" description="Disordered" evidence="5">
    <location>
        <begin position="788"/>
        <end position="814"/>
    </location>
</feature>
<reference evidence="7" key="1">
    <citation type="submission" date="2022-07" db="EMBL/GenBank/DDBJ databases">
        <title>Phylogenomic reconstructions and comparative analyses of Kickxellomycotina fungi.</title>
        <authorList>
            <person name="Reynolds N.K."/>
            <person name="Stajich J.E."/>
            <person name="Barry K."/>
            <person name="Grigoriev I.V."/>
            <person name="Crous P."/>
            <person name="Smith M.E."/>
        </authorList>
    </citation>
    <scope>NUCLEOTIDE SEQUENCE</scope>
    <source>
        <strain evidence="7">RSA 1196</strain>
    </source>
</reference>
<gene>
    <name evidence="7" type="primary">IML1_1</name>
    <name evidence="7" type="ORF">IWQ62_004971</name>
</gene>
<evidence type="ECO:0000256" key="2">
    <source>
        <dbReference type="ARBA" id="ARBA00005643"/>
    </source>
</evidence>
<protein>
    <recommendedName>
        <fullName evidence="3">Vacuolar membrane-associated protein IML1</fullName>
    </recommendedName>
    <alternativeName>
        <fullName evidence="4">Vacuolar membrane-associated protein iml1</fullName>
    </alternativeName>
</protein>
<feature type="region of interest" description="Disordered" evidence="5">
    <location>
        <begin position="531"/>
        <end position="562"/>
    </location>
</feature>
<evidence type="ECO:0000256" key="3">
    <source>
        <dbReference type="ARBA" id="ARBA00018529"/>
    </source>
</evidence>
<feature type="region of interest" description="Disordered" evidence="5">
    <location>
        <begin position="1159"/>
        <end position="1188"/>
    </location>
</feature>
<feature type="non-terminal residue" evidence="7">
    <location>
        <position position="1188"/>
    </location>
</feature>
<dbReference type="PANTHER" id="PTHR13179:SF8">
    <property type="entry name" value="GATOR COMPLEX PROTEIN DEPDC5"/>
    <property type="match status" value="1"/>
</dbReference>
<keyword evidence="8" id="KW-1185">Reference proteome</keyword>
<dbReference type="OrthoDB" id="39497at2759"/>
<evidence type="ECO:0000313" key="7">
    <source>
        <dbReference type="EMBL" id="KAJ1958029.1"/>
    </source>
</evidence>
<dbReference type="GO" id="GO:0010508">
    <property type="term" value="P:positive regulation of autophagy"/>
    <property type="evidence" value="ECO:0007669"/>
    <property type="project" value="TreeGrafter"/>
</dbReference>
<dbReference type="Pfam" id="PF00610">
    <property type="entry name" value="DEP"/>
    <property type="match status" value="1"/>
</dbReference>
<dbReference type="GO" id="GO:0005096">
    <property type="term" value="F:GTPase activator activity"/>
    <property type="evidence" value="ECO:0007669"/>
    <property type="project" value="InterPro"/>
</dbReference>
<feature type="compositionally biased region" description="Basic and acidic residues" evidence="5">
    <location>
        <begin position="749"/>
        <end position="763"/>
    </location>
</feature>
<dbReference type="InterPro" id="IPR036390">
    <property type="entry name" value="WH_DNA-bd_sf"/>
</dbReference>
<dbReference type="GO" id="GO:0005774">
    <property type="term" value="C:vacuolar membrane"/>
    <property type="evidence" value="ECO:0007669"/>
    <property type="project" value="UniProtKB-SubCell"/>
</dbReference>
<dbReference type="AlphaFoldDB" id="A0A9W8AKW2"/>
<dbReference type="Pfam" id="PF19418">
    <property type="entry name" value="DEPDC5_CTD"/>
    <property type="match status" value="1"/>
</dbReference>
<dbReference type="GO" id="GO:0035556">
    <property type="term" value="P:intracellular signal transduction"/>
    <property type="evidence" value="ECO:0007669"/>
    <property type="project" value="InterPro"/>
</dbReference>
<feature type="region of interest" description="Disordered" evidence="5">
    <location>
        <begin position="60"/>
        <end position="125"/>
    </location>
</feature>
<evidence type="ECO:0000256" key="4">
    <source>
        <dbReference type="ARBA" id="ARBA00021881"/>
    </source>
</evidence>
<dbReference type="PROSITE" id="PS50186">
    <property type="entry name" value="DEP"/>
    <property type="match status" value="1"/>
</dbReference>
<feature type="domain" description="DEP" evidence="6">
    <location>
        <begin position="629"/>
        <end position="704"/>
    </location>
</feature>
<proteinExistence type="inferred from homology"/>
<organism evidence="7 8">
    <name type="scientific">Dispira parvispora</name>
    <dbReference type="NCBI Taxonomy" id="1520584"/>
    <lineage>
        <taxon>Eukaryota</taxon>
        <taxon>Fungi</taxon>
        <taxon>Fungi incertae sedis</taxon>
        <taxon>Zoopagomycota</taxon>
        <taxon>Kickxellomycotina</taxon>
        <taxon>Dimargaritomycetes</taxon>
        <taxon>Dimargaritales</taxon>
        <taxon>Dimargaritaceae</taxon>
        <taxon>Dispira</taxon>
    </lineage>
</organism>
<dbReference type="GO" id="GO:1904262">
    <property type="term" value="P:negative regulation of TORC1 signaling"/>
    <property type="evidence" value="ECO:0007669"/>
    <property type="project" value="TreeGrafter"/>
</dbReference>
<comment type="subcellular location">
    <subcellularLocation>
        <location evidence="1">Vacuole membrane</location>
        <topology evidence="1">Peripheral membrane protein</topology>
    </subcellularLocation>
</comment>
<accession>A0A9W8AKW2</accession>
<dbReference type="EMBL" id="JANBPY010001849">
    <property type="protein sequence ID" value="KAJ1958029.1"/>
    <property type="molecule type" value="Genomic_DNA"/>
</dbReference>
<evidence type="ECO:0000259" key="6">
    <source>
        <dbReference type="PROSITE" id="PS50186"/>
    </source>
</evidence>
<dbReference type="GO" id="GO:1990130">
    <property type="term" value="C:GATOR1 complex"/>
    <property type="evidence" value="ECO:0007669"/>
    <property type="project" value="TreeGrafter"/>
</dbReference>
<dbReference type="Proteomes" id="UP001150925">
    <property type="component" value="Unassembled WGS sequence"/>
</dbReference>
<dbReference type="InterPro" id="IPR027244">
    <property type="entry name" value="IML1"/>
</dbReference>
<dbReference type="PANTHER" id="PTHR13179">
    <property type="entry name" value="DEP DOMAIN CONTAINING PROTEIN 5"/>
    <property type="match status" value="1"/>
</dbReference>
<evidence type="ECO:0000256" key="1">
    <source>
        <dbReference type="ARBA" id="ARBA00004148"/>
    </source>
</evidence>
<feature type="region of interest" description="Disordered" evidence="5">
    <location>
        <begin position="589"/>
        <end position="611"/>
    </location>
</feature>
<feature type="compositionally biased region" description="Polar residues" evidence="5">
    <location>
        <begin position="1159"/>
        <end position="1177"/>
    </location>
</feature>
<dbReference type="Gene3D" id="1.10.10.10">
    <property type="entry name" value="Winged helix-like DNA-binding domain superfamily/Winged helix DNA-binding domain"/>
    <property type="match status" value="1"/>
</dbReference>
<comment type="similarity">
    <text evidence="2">Belongs to the IML1 family.</text>
</comment>
<dbReference type="SMART" id="SM00049">
    <property type="entry name" value="DEP"/>
    <property type="match status" value="1"/>
</dbReference>
<feature type="region of interest" description="Disordered" evidence="5">
    <location>
        <begin position="731"/>
        <end position="763"/>
    </location>
</feature>
<sequence length="1188" mass="131372">MVSTDHYTSDGDPRDIHTGVPSSGDAAHPSALLIEEWASEQPVMGSSFVDQDNLDLPAKLSNSGGDMAPNPSVFGVRPRRSPAIRPQWGTSLRSRPAELGSGSSRAHPAGNNLLPKPGQKPALDTPPALTSPMIPTGPTSSGFTPTACRVYFIVPHKLGLMDRQYKRWDAVTEEQDTGESVLWKSLETPAHLPLTTESRPAHNQMTKSYKEYPTNFLPDPERLARTSGISTTVHVDRGQRISDDDKVLALLVDMVTTRLNDGFQIVTPSQSNNSTTPEAGLTLPEGISSLESRRTHNFWDDPGISGKPPIHLPPGTHRSLSGYVGTTGPRRASSVYAPKESLSRYNSGFDGLPMVNDLPNPLNAWPISTGVLDVARSQDPGWDQLTTKPHTYVLSNGQDYHFITYNPHNHEVSTKRYIRTRTYRREPMPYRYNLWSKYDTGYIPRSLTFRYSDKSDFQWNMCDQLILDYSDALLKSAYVCIRLTLIPMEKVGTPINSTPTMKNIRLTDEEQRIMGFQGFLDHFIRAQRRGEAPVGSNLTGRSRHASSRSPGSGDHRSAAGQLGLAITTKRPSVYYHDRMARMAAAAPVGVAQDPNGRKPRTKRGKDDPSLMELTPQSSLAVIANALQHPDTGLPVSLHRWHWRLYPHSFVGQALVDWLLGQVKELDTRERAVQFAQQLFNRGLFYHCQGRPVFLDDMMIYQLHPDYLQAKPDSKPTWGIAGYSRRMFAESSDGDKHLVRSDSTPNSENSEGKLAKTGDQDTKEDSEAFRIWMDQVVGLAIEEWQRTVHPMTPGGGNQRTSLNVDSAESPVEPSGQPLGLGILPFKRHYGSLVGTSRSVNVGTGGADTSLPAARSRSGGFFFGHKPIPISMKDHKTMGGPLDSSSDGSNLLPHPSELGQFGPGLSMKSTGSDHSASRFTDVQVPRSAFITVDIDSNRKSDRSELALVEYDTVFVPGQCYHFSLFWLGCTSAVVADQITSWRRICERSGFQLVQAPTRQLTDDELVNQYPFLSTQEISLVTLPDPDTLLAQVDTTASGEITPLVDTADPFASLRQELLANPAWLKYLPRYFFEEALLLRLNFVLDVEADEAFPQGVGYKSIYPLEFKYPQYIHRSGLAYVQIRGHGKFFWLDNFLHLATLATDKSRSNTLTTGALNASNAGIGSGPTNTAHQAQAQPSFSRFGELGEDHD</sequence>
<feature type="compositionally biased region" description="Basic and acidic residues" evidence="5">
    <location>
        <begin position="7"/>
        <end position="17"/>
    </location>
</feature>
<dbReference type="SUPFAM" id="SSF46785">
    <property type="entry name" value="Winged helix' DNA-binding domain"/>
    <property type="match status" value="1"/>
</dbReference>
<dbReference type="InterPro" id="IPR000591">
    <property type="entry name" value="DEP_dom"/>
</dbReference>
<name>A0A9W8AKW2_9FUNG</name>
<evidence type="ECO:0000313" key="8">
    <source>
        <dbReference type="Proteomes" id="UP001150925"/>
    </source>
</evidence>
<comment type="caution">
    <text evidence="7">The sequence shown here is derived from an EMBL/GenBank/DDBJ whole genome shotgun (WGS) entry which is preliminary data.</text>
</comment>
<dbReference type="InterPro" id="IPR036388">
    <property type="entry name" value="WH-like_DNA-bd_sf"/>
</dbReference>
<dbReference type="InterPro" id="IPR045838">
    <property type="entry name" value="DEPDC5_CTD"/>
</dbReference>
<feature type="region of interest" description="Disordered" evidence="5">
    <location>
        <begin position="1"/>
        <end position="27"/>
    </location>
</feature>